<keyword evidence="1" id="KW-0812">Transmembrane</keyword>
<evidence type="ECO:0000256" key="1">
    <source>
        <dbReference type="SAM" id="Phobius"/>
    </source>
</evidence>
<keyword evidence="3" id="KW-1185">Reference proteome</keyword>
<organism evidence="2 3">
    <name type="scientific">Rhodoglobus vestalii</name>
    <dbReference type="NCBI Taxonomy" id="193384"/>
    <lineage>
        <taxon>Bacteria</taxon>
        <taxon>Bacillati</taxon>
        <taxon>Actinomycetota</taxon>
        <taxon>Actinomycetes</taxon>
        <taxon>Micrococcales</taxon>
        <taxon>Microbacteriaceae</taxon>
        <taxon>Rhodoglobus</taxon>
    </lineage>
</organism>
<dbReference type="EMBL" id="VFRA01000001">
    <property type="protein sequence ID" value="TQO20361.1"/>
    <property type="molecule type" value="Genomic_DNA"/>
</dbReference>
<feature type="transmembrane region" description="Helical" evidence="1">
    <location>
        <begin position="7"/>
        <end position="27"/>
    </location>
</feature>
<evidence type="ECO:0000313" key="2">
    <source>
        <dbReference type="EMBL" id="TQO20361.1"/>
    </source>
</evidence>
<dbReference type="Proteomes" id="UP000316560">
    <property type="component" value="Unassembled WGS sequence"/>
</dbReference>
<feature type="transmembrane region" description="Helical" evidence="1">
    <location>
        <begin position="63"/>
        <end position="82"/>
    </location>
</feature>
<name>A0A8H2PUD0_9MICO</name>
<comment type="caution">
    <text evidence="2">The sequence shown here is derived from an EMBL/GenBank/DDBJ whole genome shotgun (WGS) entry which is preliminary data.</text>
</comment>
<reference evidence="2 3" key="1">
    <citation type="submission" date="2019-06" db="EMBL/GenBank/DDBJ databases">
        <title>Sequencing the genomes of 1000 actinobacteria strains.</title>
        <authorList>
            <person name="Klenk H.-P."/>
        </authorList>
    </citation>
    <scope>NUCLEOTIDE SEQUENCE [LARGE SCALE GENOMIC DNA]</scope>
    <source>
        <strain evidence="2 3">DSM 21947</strain>
    </source>
</reference>
<proteinExistence type="predicted"/>
<sequence length="126" mass="13053">MVRGAGFFFVLVVGIVATAVGVVAGFLSEVFSSFDAVGGQGGLMGSVFAGRVEFRVNDRPEDALVPVGIAAFVAIVIIVKYAKEALATGRESSTSFSIPIADASSSGVLLNGKPLGEAEPKKRFWQ</sequence>
<accession>A0A8H2PUD0</accession>
<evidence type="ECO:0000313" key="3">
    <source>
        <dbReference type="Proteomes" id="UP000316560"/>
    </source>
</evidence>
<keyword evidence="1" id="KW-0472">Membrane</keyword>
<gene>
    <name evidence="2" type="ORF">FB472_1992</name>
</gene>
<dbReference type="AlphaFoldDB" id="A0A8H2PUD0"/>
<protein>
    <submittedName>
        <fullName evidence="2">Uncharacterized protein</fullName>
    </submittedName>
</protein>
<keyword evidence="1" id="KW-1133">Transmembrane helix</keyword>